<sequence length="593" mass="69183">MGLRNWFFSKIYYDNKKIKQNVLGIISRLDEFDSRLCEYLHNLKFDENSKIEKLIEQKEFIENKIILIDKNLEQIKIDLFNKDVNQELCNLTGKVSELDKRLDFINDNLSRNDINGELCNLTGKVSELDKRLDFIIDNLSRNDINGELSNLTGKVSELGNRLDLIENKFHLLSKLNEFIDNSTEKDRQLLSDIAILNQTVNMISSNEYISRENKIKCLFLIHNIESWDSVFSVYNEMLHCEKFNVIIASINRRYPGSSIFKDEDYVHRILTQLGIEHIRFNNVNSYDDLNIIKSLAPDVIFRQSQWDNDIPPGFSTNNLRFSKLCLIPYEIMNFVQLGFNHLSSYYHTSCWKLFVANKQTKIEQEQHDKLNGLNVFVTGHPKVKALKEAKPFWPISSNPNVKKFKILWASHHSIDHNWSNFSVFLNIYNDMLNWAKSDNSIEFVFSPHPALVTVLESLNDPIQKESINNFFTEWNQLDNTNYYREGPYGPLFQSSDILIIDGISWLLEYQLMKKPIIFIERQDHSPFTVNGELIASGTNRVSDFEQAKDKAYKFKGGELDLHRQNQEEVIETLLSIDDASNNIINSILDDIYN</sequence>
<dbReference type="InterPro" id="IPR043148">
    <property type="entry name" value="TagF_C"/>
</dbReference>
<dbReference type="RefSeq" id="WP_144188450.1">
    <property type="nucleotide sequence ID" value="NZ_VMHL01000001.1"/>
</dbReference>
<dbReference type="Gene3D" id="3.40.50.12580">
    <property type="match status" value="1"/>
</dbReference>
<name>A0A556RTZ7_9GAMM</name>
<comment type="caution">
    <text evidence="1">The sequence shown here is derived from an EMBL/GenBank/DDBJ whole genome shotgun (WGS) entry which is preliminary data.</text>
</comment>
<gene>
    <name evidence="1" type="ORF">FPQ14_03575</name>
</gene>
<evidence type="ECO:0000313" key="1">
    <source>
        <dbReference type="EMBL" id="TSJ92338.1"/>
    </source>
</evidence>
<dbReference type="AlphaFoldDB" id="A0A556RTZ7"/>
<dbReference type="SUPFAM" id="SSF53756">
    <property type="entry name" value="UDP-Glycosyltransferase/glycogen phosphorylase"/>
    <property type="match status" value="1"/>
</dbReference>
<dbReference type="Proteomes" id="UP000319138">
    <property type="component" value="Unassembled WGS sequence"/>
</dbReference>
<dbReference type="EMBL" id="VMHL01000001">
    <property type="protein sequence ID" value="TSJ92338.1"/>
    <property type="molecule type" value="Genomic_DNA"/>
</dbReference>
<accession>A0A556RTZ7</accession>
<reference evidence="1 2" key="1">
    <citation type="submission" date="2019-07" db="EMBL/GenBank/DDBJ databases">
        <title>Gilliamella genomes.</title>
        <authorList>
            <person name="Zheng H."/>
        </authorList>
    </citation>
    <scope>NUCLEOTIDE SEQUENCE [LARGE SCALE GENOMIC DNA]</scope>
    <source>
        <strain evidence="1 2">W8131</strain>
    </source>
</reference>
<evidence type="ECO:0008006" key="3">
    <source>
        <dbReference type="Google" id="ProtNLM"/>
    </source>
</evidence>
<organism evidence="1 2">
    <name type="scientific">Gilliamella apicola</name>
    <dbReference type="NCBI Taxonomy" id="1196095"/>
    <lineage>
        <taxon>Bacteria</taxon>
        <taxon>Pseudomonadati</taxon>
        <taxon>Pseudomonadota</taxon>
        <taxon>Gammaproteobacteria</taxon>
        <taxon>Orbales</taxon>
        <taxon>Orbaceae</taxon>
        <taxon>Gilliamella</taxon>
    </lineage>
</organism>
<evidence type="ECO:0000313" key="2">
    <source>
        <dbReference type="Proteomes" id="UP000319138"/>
    </source>
</evidence>
<protein>
    <recommendedName>
        <fullName evidence="3">CDP-glycerol--glycerophosphate glycerophosphotransferase</fullName>
    </recommendedName>
</protein>
<proteinExistence type="predicted"/>